<name>A0A2D0RFK7_ICTPU</name>
<dbReference type="RefSeq" id="XP_017328910.1">
    <property type="nucleotide sequence ID" value="XM_017473421.3"/>
</dbReference>
<dbReference type="KEGG" id="ipu:124625976"/>
<feature type="region of interest" description="Disordered" evidence="1">
    <location>
        <begin position="705"/>
        <end position="811"/>
    </location>
</feature>
<feature type="region of interest" description="Disordered" evidence="1">
    <location>
        <begin position="109"/>
        <end position="170"/>
    </location>
</feature>
<dbReference type="SUPFAM" id="SSF54695">
    <property type="entry name" value="POZ domain"/>
    <property type="match status" value="1"/>
</dbReference>
<dbReference type="SMART" id="SM00225">
    <property type="entry name" value="BTB"/>
    <property type="match status" value="1"/>
</dbReference>
<feature type="region of interest" description="Disordered" evidence="1">
    <location>
        <begin position="415"/>
        <end position="453"/>
    </location>
</feature>
<dbReference type="Proteomes" id="UP000221080">
    <property type="component" value="Chromosome 8"/>
</dbReference>
<feature type="region of interest" description="Disordered" evidence="1">
    <location>
        <begin position="514"/>
        <end position="536"/>
    </location>
</feature>
<feature type="compositionally biased region" description="Basic and acidic residues" evidence="1">
    <location>
        <begin position="705"/>
        <end position="723"/>
    </location>
</feature>
<dbReference type="GeneID" id="124625976"/>
<feature type="region of interest" description="Disordered" evidence="1">
    <location>
        <begin position="913"/>
        <end position="934"/>
    </location>
</feature>
<dbReference type="Pfam" id="PF00651">
    <property type="entry name" value="BTB"/>
    <property type="match status" value="1"/>
</dbReference>
<feature type="compositionally biased region" description="Polar residues" evidence="1">
    <location>
        <begin position="733"/>
        <end position="745"/>
    </location>
</feature>
<reference evidence="3" key="2">
    <citation type="submission" date="2025-08" db="UniProtKB">
        <authorList>
            <consortium name="RefSeq"/>
        </authorList>
    </citation>
    <scope>IDENTIFICATION</scope>
    <source>
        <tissue evidence="3">Blood</tissue>
    </source>
</reference>
<evidence type="ECO:0000313" key="3">
    <source>
        <dbReference type="RefSeq" id="XP_017328910.1"/>
    </source>
</evidence>
<feature type="region of interest" description="Disordered" evidence="1">
    <location>
        <begin position="322"/>
        <end position="343"/>
    </location>
</feature>
<dbReference type="InterPro" id="IPR042915">
    <property type="entry name" value="BTBD18"/>
</dbReference>
<dbReference type="OrthoDB" id="8963596at2759"/>
<proteinExistence type="predicted"/>
<organism evidence="2 3">
    <name type="scientific">Ictalurus punctatus</name>
    <name type="common">Channel catfish</name>
    <name type="synonym">Silurus punctatus</name>
    <dbReference type="NCBI Taxonomy" id="7998"/>
    <lineage>
        <taxon>Eukaryota</taxon>
        <taxon>Metazoa</taxon>
        <taxon>Chordata</taxon>
        <taxon>Craniata</taxon>
        <taxon>Vertebrata</taxon>
        <taxon>Euteleostomi</taxon>
        <taxon>Actinopterygii</taxon>
        <taxon>Neopterygii</taxon>
        <taxon>Teleostei</taxon>
        <taxon>Ostariophysi</taxon>
        <taxon>Siluriformes</taxon>
        <taxon>Ictaluridae</taxon>
        <taxon>Ictalurus</taxon>
    </lineage>
</organism>
<dbReference type="Gene3D" id="3.30.710.10">
    <property type="entry name" value="Potassium Channel Kv1.1, Chain A"/>
    <property type="match status" value="1"/>
</dbReference>
<dbReference type="PANTHER" id="PTHR47639">
    <property type="entry name" value="BTB/POZ DOMAIN-CONTAINING PROTEIN 18"/>
    <property type="match status" value="1"/>
</dbReference>
<feature type="compositionally biased region" description="Basic and acidic residues" evidence="1">
    <location>
        <begin position="322"/>
        <end position="334"/>
    </location>
</feature>
<dbReference type="InterPro" id="IPR011333">
    <property type="entry name" value="SKP1/BTB/POZ_sf"/>
</dbReference>
<dbReference type="PROSITE" id="PS50097">
    <property type="entry name" value="BTB"/>
    <property type="match status" value="1"/>
</dbReference>
<feature type="compositionally biased region" description="Polar residues" evidence="1">
    <location>
        <begin position="601"/>
        <end position="610"/>
    </location>
</feature>
<accession>A0A2D0RFK7</accession>
<feature type="region of interest" description="Disordered" evidence="1">
    <location>
        <begin position="588"/>
        <end position="621"/>
    </location>
</feature>
<reference evidence="2" key="1">
    <citation type="journal article" date="2016" name="Nat. Commun.">
        <title>The channel catfish genome sequence provides insights into the evolution of scale formation in teleosts.</title>
        <authorList>
            <person name="Liu Z."/>
            <person name="Liu S."/>
            <person name="Yao J."/>
            <person name="Bao L."/>
            <person name="Zhang J."/>
            <person name="Li Y."/>
            <person name="Jiang C."/>
            <person name="Sun L."/>
            <person name="Wang R."/>
            <person name="Zhang Y."/>
            <person name="Zhou T."/>
            <person name="Zeng Q."/>
            <person name="Fu Q."/>
            <person name="Gao S."/>
            <person name="Li N."/>
            <person name="Koren S."/>
            <person name="Jiang Y."/>
            <person name="Zimin A."/>
            <person name="Xu P."/>
            <person name="Phillippy A.M."/>
            <person name="Geng X."/>
            <person name="Song L."/>
            <person name="Sun F."/>
            <person name="Li C."/>
            <person name="Wang X."/>
            <person name="Chen A."/>
            <person name="Jin Y."/>
            <person name="Yuan Z."/>
            <person name="Yang Y."/>
            <person name="Tan S."/>
            <person name="Peatman E."/>
            <person name="Lu J."/>
            <person name="Qin Z."/>
            <person name="Dunham R."/>
            <person name="Li Z."/>
            <person name="Sonstegard T."/>
            <person name="Feng J."/>
            <person name="Danzmann R.G."/>
            <person name="Schroeder S."/>
            <person name="Scheffler B."/>
            <person name="Duke M.V."/>
            <person name="Ballard L."/>
            <person name="Kucuktas H."/>
            <person name="Kaltenboeck L."/>
            <person name="Liu H."/>
            <person name="Armbruster J."/>
            <person name="Xie Y."/>
            <person name="Kirby M.L."/>
            <person name="Tian Y."/>
            <person name="Flanagan M.E."/>
            <person name="Mu W."/>
            <person name="Waldbieser G.C."/>
        </authorList>
    </citation>
    <scope>NUCLEOTIDE SEQUENCE [LARGE SCALE GENOMIC DNA]</scope>
    <source>
        <strain evidence="2">SDA103</strain>
    </source>
</reference>
<gene>
    <name evidence="3" type="primary">LOC124625976</name>
</gene>
<sequence>MLQFETLLLRQLQKQQNRDEFCDTVLQTQGVSVPVHSCVLSAFSPRLYGTLSSMPVPMTGQRRLIELQAVDACTLLSLVSLLYSGQLHENREQVLSAAQTLGIEVPQWQEEERHGGKVGRRKDPDQEVEKEVDAREWDDRMTRRMEEGSGGEKEKIRESSTQTECGRETDERSAQTDLACSEHQSIQTVCLIDQSTCSTNQELLGYMDIHDPALALQVVCPERKLTTCDMLAKAPETGDCHTVCESACVSQIYLYSLETSQHQPSTSVTPHPHNSFLDQSVVVPAAGADAINDLTRFEGNIPGFISYFLGSTNSQNIERRGQGCAREEARDEQVGKTARARSTGGVSVREWPKWIGGRGGMRKRRIERWGLVARLAWWGQGGGRVGRMLETRSTGKNPMRVFRRRQVREALVEAGEARGRGRQRQRGKTGTIAGSEVQNDPPHSRRPRGCPRLRPLLPASRSFSSMMPTELGTVDTTELDLLHTVTPTPAAQMEPVQSIDTFLDDLVTGLHFLPPEDNQTNQQDLTSSTTSSDPPILKAMYPNSHSVKPTDPKQHLEGELCDILDHFLMTFEQQVGCCGLDLGDETLTNQSSDKSDPSTDPWKNTPKTYSQLQPHNPHLHHQKPQANFLYTSSTLSTQPQFTPMVNPSVAENTNGRDGQIHAAEVQKPSTDQNIMQQFENRRLTRSQKRKLETALISLQTPVKTKGIEKQGADTKKKGQRDDLGQSEACVNKSGVNNLDKNNKYSATKACSKERQAGARQKRQEVNRLGRRKRSVENRSHRMDGFYESKKSPQKGRPTIHGGGKRKKNVGEDHEETKHISNGYQACQSSVKSQIGGNCIEIASSAMEKVRMLLQLQSEEEDVSANESVGIYEENKVGNGRLVNHKERLPVENSLQGHLGEMQKPADEGRIAVNGDGQARRSSVVEASQRHEDEERMANGLRPFRLNLPSNAGTMHKMADLTLDIGYAPGLTSTARLSHTQACQELLGPHTSTKDLLQLAGSSVDEDEDVDVLEVSSLNSALPAVSTVILGVDLSTEEEEEDDVEEDVEIDVLGLEPD</sequence>
<keyword evidence="2" id="KW-1185">Reference proteome</keyword>
<dbReference type="InterPro" id="IPR000210">
    <property type="entry name" value="BTB/POZ_dom"/>
</dbReference>
<evidence type="ECO:0000256" key="1">
    <source>
        <dbReference type="SAM" id="MobiDB-lite"/>
    </source>
</evidence>
<dbReference type="AlphaFoldDB" id="A0A2D0RFK7"/>
<dbReference type="GO" id="GO:0032968">
    <property type="term" value="P:positive regulation of transcription elongation by RNA polymerase II"/>
    <property type="evidence" value="ECO:0007669"/>
    <property type="project" value="InterPro"/>
</dbReference>
<feature type="compositionally biased region" description="Basic and acidic residues" evidence="1">
    <location>
        <begin position="110"/>
        <end position="158"/>
    </location>
</feature>
<dbReference type="PANTHER" id="PTHR47639:SF1">
    <property type="entry name" value="BTB_POZ DOMAIN-CONTAINING PROTEIN 18"/>
    <property type="match status" value="1"/>
</dbReference>
<protein>
    <submittedName>
        <fullName evidence="3">Uncharacterized protein LOC124625976 isoform X1</fullName>
    </submittedName>
</protein>
<feature type="compositionally biased region" description="Basic and acidic residues" evidence="1">
    <location>
        <begin position="750"/>
        <end position="767"/>
    </location>
</feature>
<feature type="compositionally biased region" description="Basic and acidic residues" evidence="1">
    <location>
        <begin position="774"/>
        <end position="790"/>
    </location>
</feature>
<evidence type="ECO:0000313" key="2">
    <source>
        <dbReference type="Proteomes" id="UP000221080"/>
    </source>
</evidence>